<evidence type="ECO:0008006" key="4">
    <source>
        <dbReference type="Google" id="ProtNLM"/>
    </source>
</evidence>
<dbReference type="AlphaFoldDB" id="A0A916IZ48"/>
<dbReference type="Proteomes" id="UP000672934">
    <property type="component" value="Unassembled WGS sequence"/>
</dbReference>
<dbReference type="NCBIfam" id="TIGR02532">
    <property type="entry name" value="IV_pilin_GFxxxE"/>
    <property type="match status" value="1"/>
</dbReference>
<dbReference type="EMBL" id="CAJPUY010000013">
    <property type="protein sequence ID" value="CAG2148528.1"/>
    <property type="molecule type" value="Genomic_DNA"/>
</dbReference>
<dbReference type="InterPro" id="IPR032092">
    <property type="entry name" value="PilW"/>
</dbReference>
<comment type="caution">
    <text evidence="2">The sequence shown here is derived from an EMBL/GenBank/DDBJ whole genome shotgun (WGS) entry which is preliminary data.</text>
</comment>
<evidence type="ECO:0000313" key="3">
    <source>
        <dbReference type="Proteomes" id="UP000672934"/>
    </source>
</evidence>
<keyword evidence="3" id="KW-1185">Reference proteome</keyword>
<dbReference type="RefSeq" id="WP_211948759.1">
    <property type="nucleotide sequence ID" value="NZ_CAJPUY010000013.1"/>
</dbReference>
<evidence type="ECO:0000256" key="1">
    <source>
        <dbReference type="SAM" id="Phobius"/>
    </source>
</evidence>
<name>A0A916IZ48_9BURK</name>
<dbReference type="InterPro" id="IPR012902">
    <property type="entry name" value="N_methyl_site"/>
</dbReference>
<feature type="transmembrane region" description="Helical" evidence="1">
    <location>
        <begin position="24"/>
        <end position="44"/>
    </location>
</feature>
<dbReference type="Pfam" id="PF16074">
    <property type="entry name" value="PilW"/>
    <property type="match status" value="1"/>
</dbReference>
<evidence type="ECO:0000313" key="2">
    <source>
        <dbReference type="EMBL" id="CAG2148528.1"/>
    </source>
</evidence>
<protein>
    <recommendedName>
        <fullName evidence="4">Type IV pilus assembly protein PilW</fullName>
    </recommendedName>
</protein>
<keyword evidence="1" id="KW-0812">Transmembrane</keyword>
<organism evidence="2 3">
    <name type="scientific">Cupriavidus yeoncheonensis</name>
    <dbReference type="NCBI Taxonomy" id="1462994"/>
    <lineage>
        <taxon>Bacteria</taxon>
        <taxon>Pseudomonadati</taxon>
        <taxon>Pseudomonadota</taxon>
        <taxon>Betaproteobacteria</taxon>
        <taxon>Burkholderiales</taxon>
        <taxon>Burkholderiaceae</taxon>
        <taxon>Cupriavidus</taxon>
    </lineage>
</organism>
<reference evidence="2" key="1">
    <citation type="submission" date="2021-03" db="EMBL/GenBank/DDBJ databases">
        <authorList>
            <person name="Peeters C."/>
        </authorList>
    </citation>
    <scope>NUCLEOTIDE SEQUENCE</scope>
    <source>
        <strain evidence="2">LMG 31506</strain>
    </source>
</reference>
<dbReference type="GO" id="GO:0043683">
    <property type="term" value="P:type IV pilus assembly"/>
    <property type="evidence" value="ECO:0007669"/>
    <property type="project" value="InterPro"/>
</dbReference>
<keyword evidence="1" id="KW-1133">Transmembrane helix</keyword>
<sequence>MRSRLAQGHFRNLPANGFTLTETMVGLALGLVVTAIAGTAFLLCRAAYLATAERVLLEERGQRALSILSLLIRQGGWRPDPAAKAPAQPAISGADDCGQPSIAAIPGCGKPGIAGSDALLVRFNGSSHARGGTLPDQTMIDCSGYAVAAQSLDASAGANYVAANLVYVATASDGEPQLLCRYPSRRNGRIDGSGWTSGALVRGVESMQIRYGMDKRGGRQPDTFLRADQVSAMGEDAWHRVVAVQVALAVRLERRGATPASIPATTANAHVDDAMADVVELLPGHGRNTWRIFATTIRLRNAAHCQETLC</sequence>
<proteinExistence type="predicted"/>
<keyword evidence="1" id="KW-0472">Membrane</keyword>
<gene>
    <name evidence="2" type="ORF">LMG31506_03844</name>
</gene>
<accession>A0A916IZ48</accession>